<name>A0ABR5K4Z9_9BACI</name>
<reference evidence="3" key="1">
    <citation type="submission" date="2015-07" db="EMBL/GenBank/DDBJ databases">
        <title>Fjat-14205 dsm 2895.</title>
        <authorList>
            <person name="Liu B."/>
            <person name="Wang J."/>
            <person name="Zhu Y."/>
            <person name="Liu G."/>
            <person name="Chen Q."/>
            <person name="Chen Z."/>
            <person name="Lan J."/>
            <person name="Che J."/>
            <person name="Ge C."/>
            <person name="Shi H."/>
            <person name="Pan Z."/>
            <person name="Liu X."/>
        </authorList>
    </citation>
    <scope>NUCLEOTIDE SEQUENCE [LARGE SCALE GENOMIC DNA]</scope>
    <source>
        <strain evidence="3">DSM 25560</strain>
    </source>
</reference>
<keyword evidence="1" id="KW-0472">Membrane</keyword>
<evidence type="ECO:0000313" key="3">
    <source>
        <dbReference type="Proteomes" id="UP000050668"/>
    </source>
</evidence>
<protein>
    <submittedName>
        <fullName evidence="2">Uncharacterized protein</fullName>
    </submittedName>
</protein>
<feature type="transmembrane region" description="Helical" evidence="1">
    <location>
        <begin position="12"/>
        <end position="29"/>
    </location>
</feature>
<feature type="transmembrane region" description="Helical" evidence="1">
    <location>
        <begin position="146"/>
        <end position="165"/>
    </location>
</feature>
<organism evidence="2 3">
    <name type="scientific">Lysinibacillus contaminans</name>
    <dbReference type="NCBI Taxonomy" id="1293441"/>
    <lineage>
        <taxon>Bacteria</taxon>
        <taxon>Bacillati</taxon>
        <taxon>Bacillota</taxon>
        <taxon>Bacilli</taxon>
        <taxon>Bacillales</taxon>
        <taxon>Bacillaceae</taxon>
        <taxon>Lysinibacillus</taxon>
    </lineage>
</organism>
<feature type="transmembrane region" description="Helical" evidence="1">
    <location>
        <begin position="123"/>
        <end position="140"/>
    </location>
</feature>
<evidence type="ECO:0000313" key="2">
    <source>
        <dbReference type="EMBL" id="KOS69833.1"/>
    </source>
</evidence>
<keyword evidence="3" id="KW-1185">Reference proteome</keyword>
<feature type="transmembrane region" description="Helical" evidence="1">
    <location>
        <begin position="81"/>
        <end position="103"/>
    </location>
</feature>
<dbReference type="Proteomes" id="UP000050668">
    <property type="component" value="Unassembled WGS sequence"/>
</dbReference>
<accession>A0ABR5K4Z9</accession>
<keyword evidence="1" id="KW-1133">Transmembrane helix</keyword>
<comment type="caution">
    <text evidence="2">The sequence shown here is derived from an EMBL/GenBank/DDBJ whole genome shotgun (WGS) entry which is preliminary data.</text>
</comment>
<sequence length="184" mass="21653">MEYEKKQRQLKLLKWLTFALFLKLFYLDVFQGANFVQHLLMYVAFIKSLSYYDGVTHAKIYIRIGFGVLLVNLLSDGLFSHYWLLIMTAAIDILIIFEFLKILQIIEEEQKTIGPTARIMKKYLWSALVVMISWTFLMNLKYDTQVLLLFIGAVLLFGINARLLLHLRLLKKDIKSTMHFVTYS</sequence>
<keyword evidence="1" id="KW-0812">Transmembrane</keyword>
<gene>
    <name evidence="2" type="ORF">AEA09_10950</name>
</gene>
<dbReference type="EMBL" id="LGRV01000003">
    <property type="protein sequence ID" value="KOS69833.1"/>
    <property type="molecule type" value="Genomic_DNA"/>
</dbReference>
<evidence type="ECO:0000256" key="1">
    <source>
        <dbReference type="SAM" id="Phobius"/>
    </source>
</evidence>
<proteinExistence type="predicted"/>